<evidence type="ECO:0000313" key="2">
    <source>
        <dbReference type="Proteomes" id="UP001159427"/>
    </source>
</evidence>
<accession>A0ABN8LBM6</accession>
<name>A0ABN8LBM6_9CNID</name>
<dbReference type="Proteomes" id="UP001159427">
    <property type="component" value="Unassembled WGS sequence"/>
</dbReference>
<gene>
    <name evidence="1" type="ORF">PEVE_00000157</name>
</gene>
<dbReference type="EMBL" id="CALNXI010000010">
    <property type="protein sequence ID" value="CAH3014481.1"/>
    <property type="molecule type" value="Genomic_DNA"/>
</dbReference>
<evidence type="ECO:0000313" key="1">
    <source>
        <dbReference type="EMBL" id="CAH3014481.1"/>
    </source>
</evidence>
<organism evidence="1 2">
    <name type="scientific">Porites evermanni</name>
    <dbReference type="NCBI Taxonomy" id="104178"/>
    <lineage>
        <taxon>Eukaryota</taxon>
        <taxon>Metazoa</taxon>
        <taxon>Cnidaria</taxon>
        <taxon>Anthozoa</taxon>
        <taxon>Hexacorallia</taxon>
        <taxon>Scleractinia</taxon>
        <taxon>Fungiina</taxon>
        <taxon>Poritidae</taxon>
        <taxon>Porites</taxon>
    </lineage>
</organism>
<comment type="caution">
    <text evidence="1">The sequence shown here is derived from an EMBL/GenBank/DDBJ whole genome shotgun (WGS) entry which is preliminary data.</text>
</comment>
<sequence length="228" mass="26053">MDYPYNMLQDLFHCSSKTIAVAKVNCILFSCGGTPPAKFKSTRQCVSPDVLMELSEFFNRESISRPSSCRSVITDGEETPVRYWKDNVKEIVNQYLLEFPNLPVFHEDIVCPPGAEAFSMLKALQDAWFSQTAMDVWFHWMEEFPGFRVYLFSDSGLHYHNTKFILYLAEVRQAFHLTLVEYINFEAGKGTSSWIPSLPISVITLLDGSKAPEKLGKLNDISLSLWKL</sequence>
<protein>
    <submittedName>
        <fullName evidence="1">Uncharacterized protein</fullName>
    </submittedName>
</protein>
<proteinExistence type="predicted"/>
<keyword evidence="2" id="KW-1185">Reference proteome</keyword>
<reference evidence="1 2" key="1">
    <citation type="submission" date="2022-05" db="EMBL/GenBank/DDBJ databases">
        <authorList>
            <consortium name="Genoscope - CEA"/>
            <person name="William W."/>
        </authorList>
    </citation>
    <scope>NUCLEOTIDE SEQUENCE [LARGE SCALE GENOMIC DNA]</scope>
</reference>